<evidence type="ECO:0000313" key="2">
    <source>
        <dbReference type="Proteomes" id="UP000515151"/>
    </source>
</evidence>
<dbReference type="OrthoDB" id="1912778at2759"/>
<keyword evidence="2" id="KW-1185">Reference proteome</keyword>
<dbReference type="RefSeq" id="XP_031399787.1">
    <property type="nucleotide sequence ID" value="XM_031543927.1"/>
</dbReference>
<protein>
    <submittedName>
        <fullName evidence="3">Large ribosomal RNA subunit accumulation protein YCED homolog 2, chloroplastic</fullName>
    </submittedName>
</protein>
<dbReference type="GeneID" id="116210117"/>
<name>A0A6P8DR00_PUNGR</name>
<dbReference type="InterPro" id="IPR044985">
    <property type="entry name" value="YceD_plant"/>
</dbReference>
<dbReference type="InterPro" id="IPR003772">
    <property type="entry name" value="YceD"/>
</dbReference>
<feature type="chain" id="PRO_5027580387" evidence="1">
    <location>
        <begin position="27"/>
        <end position="280"/>
    </location>
</feature>
<dbReference type="Pfam" id="PF02620">
    <property type="entry name" value="YceD"/>
    <property type="match status" value="1"/>
</dbReference>
<gene>
    <name evidence="3" type="primary">LOC116210117</name>
</gene>
<sequence length="280" mass="30860">MLPSILFHICLLNRLEFNLLISMATATHYRYSLINSNSSSGACHLHPRGTRARWLPLGVAVSDGKTETSRSVTACSQNPAGGRSHVSKKAPRHLITVGTSHGRWQGKWSCDYLLSLRDLRLGDLVEEEVEDEQKKKKNDATAVLVNLSIDKHASFGLSIDGRIVTAFTRKCSHCSSPYCRQVDASFNVWVLPSSRSDNSAVQLPEIGGDDPSVIYVKPGGEAHLDSLIQDTLRLTVSAKDTCSETCARSEPTLQYIGGQKTASIDKRWSRLLELRKGRGR</sequence>
<keyword evidence="1" id="KW-0732">Signal</keyword>
<feature type="signal peptide" evidence="1">
    <location>
        <begin position="1"/>
        <end position="26"/>
    </location>
</feature>
<evidence type="ECO:0000256" key="1">
    <source>
        <dbReference type="SAM" id="SignalP"/>
    </source>
</evidence>
<dbReference type="PANTHER" id="PTHR37734">
    <property type="entry name" value="LARGE RIBOSOMAL RNA SUBUNIT ACCUMULATION PROTEIN YCED HOMOLOG 2, CHLOROPLASTIC"/>
    <property type="match status" value="1"/>
</dbReference>
<organism evidence="2 3">
    <name type="scientific">Punica granatum</name>
    <name type="common">Pomegranate</name>
    <dbReference type="NCBI Taxonomy" id="22663"/>
    <lineage>
        <taxon>Eukaryota</taxon>
        <taxon>Viridiplantae</taxon>
        <taxon>Streptophyta</taxon>
        <taxon>Embryophyta</taxon>
        <taxon>Tracheophyta</taxon>
        <taxon>Spermatophyta</taxon>
        <taxon>Magnoliopsida</taxon>
        <taxon>eudicotyledons</taxon>
        <taxon>Gunneridae</taxon>
        <taxon>Pentapetalae</taxon>
        <taxon>rosids</taxon>
        <taxon>malvids</taxon>
        <taxon>Myrtales</taxon>
        <taxon>Lythraceae</taxon>
        <taxon>Punica</taxon>
    </lineage>
</organism>
<reference evidence="2" key="1">
    <citation type="journal article" date="2020" name="Plant Biotechnol. J.">
        <title>The pomegranate (Punica granatum L.) draft genome dissects genetic divergence between soft- and hard-seeded cultivars.</title>
        <authorList>
            <person name="Luo X."/>
            <person name="Li H."/>
            <person name="Wu Z."/>
            <person name="Yao W."/>
            <person name="Zhao P."/>
            <person name="Cao D."/>
            <person name="Yu H."/>
            <person name="Li K."/>
            <person name="Poudel K."/>
            <person name="Zhao D."/>
            <person name="Zhang F."/>
            <person name="Xia X."/>
            <person name="Chen L."/>
            <person name="Wang Q."/>
            <person name="Jing D."/>
            <person name="Cao S."/>
        </authorList>
    </citation>
    <scope>NUCLEOTIDE SEQUENCE [LARGE SCALE GENOMIC DNA]</scope>
    <source>
        <strain evidence="2">cv. Tunisia</strain>
    </source>
</reference>
<accession>A0A6P8DR00</accession>
<reference evidence="3" key="2">
    <citation type="submission" date="2025-08" db="UniProtKB">
        <authorList>
            <consortium name="RefSeq"/>
        </authorList>
    </citation>
    <scope>IDENTIFICATION</scope>
    <source>
        <tissue evidence="3">Leaf</tissue>
    </source>
</reference>
<dbReference type="AlphaFoldDB" id="A0A6P8DR00"/>
<dbReference type="PANTHER" id="PTHR37734:SF1">
    <property type="entry name" value="LARGE RIBOSOMAL RNA SUBUNIT ACCUMULATION PROTEIN YCED HOMOLOG 2, CHLOROPLASTIC"/>
    <property type="match status" value="1"/>
</dbReference>
<evidence type="ECO:0000313" key="3">
    <source>
        <dbReference type="RefSeq" id="XP_031399787.1"/>
    </source>
</evidence>
<proteinExistence type="predicted"/>
<dbReference type="Proteomes" id="UP000515151">
    <property type="component" value="Chromosome 6"/>
</dbReference>